<comment type="caution">
    <text evidence="2">The sequence shown here is derived from an EMBL/GenBank/DDBJ whole genome shotgun (WGS) entry which is preliminary data.</text>
</comment>
<dbReference type="EMBL" id="MLJW01000091">
    <property type="protein sequence ID" value="OIR00844.1"/>
    <property type="molecule type" value="Genomic_DNA"/>
</dbReference>
<evidence type="ECO:0000256" key="1">
    <source>
        <dbReference type="SAM" id="MobiDB-lite"/>
    </source>
</evidence>
<organism evidence="2">
    <name type="scientific">mine drainage metagenome</name>
    <dbReference type="NCBI Taxonomy" id="410659"/>
    <lineage>
        <taxon>unclassified sequences</taxon>
        <taxon>metagenomes</taxon>
        <taxon>ecological metagenomes</taxon>
    </lineage>
</organism>
<dbReference type="PROSITE" id="PS51257">
    <property type="entry name" value="PROKAR_LIPOPROTEIN"/>
    <property type="match status" value="1"/>
</dbReference>
<proteinExistence type="predicted"/>
<feature type="region of interest" description="Disordered" evidence="1">
    <location>
        <begin position="135"/>
        <end position="157"/>
    </location>
</feature>
<gene>
    <name evidence="2" type="ORF">GALL_171820</name>
</gene>
<accession>A0A1J5SGK5</accession>
<evidence type="ECO:0000313" key="2">
    <source>
        <dbReference type="EMBL" id="OIR00844.1"/>
    </source>
</evidence>
<sequence length="221" mass="23375">MRRLRVLAAGMGCAVLLGGCSSKPVPPNPTVEIIPAPNPSMAFDAARGRRDLAAAKAARAGGDLARARSFALASVYYWPILPQAWGELLADCQGLKDPVCTRHAEFFHDKITFLSSQPPRAGVLGMQNLLDAAAESKARPANAKPQKSKDDLSGGDQSGRVDDWITAYAARIMYCYNRQDSMAALRNAPVGDMVSDKYPPGKIAAGALAVVGTGVAISHLK</sequence>
<name>A0A1J5SGK5_9ZZZZ</name>
<dbReference type="AlphaFoldDB" id="A0A1J5SGK5"/>
<protein>
    <recommendedName>
        <fullName evidence="3">Lipoprotein</fullName>
    </recommendedName>
</protein>
<evidence type="ECO:0008006" key="3">
    <source>
        <dbReference type="Google" id="ProtNLM"/>
    </source>
</evidence>
<reference evidence="2" key="1">
    <citation type="submission" date="2016-10" db="EMBL/GenBank/DDBJ databases">
        <title>Sequence of Gallionella enrichment culture.</title>
        <authorList>
            <person name="Poehlein A."/>
            <person name="Muehling M."/>
            <person name="Daniel R."/>
        </authorList>
    </citation>
    <scope>NUCLEOTIDE SEQUENCE</scope>
</reference>